<sequence length="136" mass="15504">MESGKKQTSHGVHLVKKVVKPLLRLLHRRRCQQQLKAMEEDYVPVSEVPVWQADLSAEISDNSINEALEARLKELIVASPHAEVSRGQLQLKVAGTLTLRPVRRVRFAEEVDMQYPAPPAFSQRSQSVRYRRAQPL</sequence>
<gene>
    <name evidence="1" type="ORF">FJT64_014596</name>
</gene>
<evidence type="ECO:0000313" key="2">
    <source>
        <dbReference type="Proteomes" id="UP000440578"/>
    </source>
</evidence>
<protein>
    <submittedName>
        <fullName evidence="1">Uncharacterized protein</fullName>
    </submittedName>
</protein>
<accession>A0A6A4V9F6</accession>
<dbReference type="AlphaFoldDB" id="A0A6A4V9F6"/>
<proteinExistence type="predicted"/>
<dbReference type="EMBL" id="VIIS01002221">
    <property type="protein sequence ID" value="KAF0286942.1"/>
    <property type="molecule type" value="Genomic_DNA"/>
</dbReference>
<dbReference type="Proteomes" id="UP000440578">
    <property type="component" value="Unassembled WGS sequence"/>
</dbReference>
<comment type="caution">
    <text evidence="1">The sequence shown here is derived from an EMBL/GenBank/DDBJ whole genome shotgun (WGS) entry which is preliminary data.</text>
</comment>
<organism evidence="1 2">
    <name type="scientific">Amphibalanus amphitrite</name>
    <name type="common">Striped barnacle</name>
    <name type="synonym">Balanus amphitrite</name>
    <dbReference type="NCBI Taxonomy" id="1232801"/>
    <lineage>
        <taxon>Eukaryota</taxon>
        <taxon>Metazoa</taxon>
        <taxon>Ecdysozoa</taxon>
        <taxon>Arthropoda</taxon>
        <taxon>Crustacea</taxon>
        <taxon>Multicrustacea</taxon>
        <taxon>Cirripedia</taxon>
        <taxon>Thoracica</taxon>
        <taxon>Thoracicalcarea</taxon>
        <taxon>Balanomorpha</taxon>
        <taxon>Balanoidea</taxon>
        <taxon>Balanidae</taxon>
        <taxon>Amphibalaninae</taxon>
        <taxon>Amphibalanus</taxon>
    </lineage>
</organism>
<keyword evidence="2" id="KW-1185">Reference proteome</keyword>
<reference evidence="1 2" key="1">
    <citation type="submission" date="2019-07" db="EMBL/GenBank/DDBJ databases">
        <title>Draft genome assembly of a fouling barnacle, Amphibalanus amphitrite (Darwin, 1854): The first reference genome for Thecostraca.</title>
        <authorList>
            <person name="Kim W."/>
        </authorList>
    </citation>
    <scope>NUCLEOTIDE SEQUENCE [LARGE SCALE GENOMIC DNA]</scope>
    <source>
        <strain evidence="1">SNU_AA5</strain>
        <tissue evidence="1">Soma without cirri and trophi</tissue>
    </source>
</reference>
<name>A0A6A4V9F6_AMPAM</name>
<evidence type="ECO:0000313" key="1">
    <source>
        <dbReference type="EMBL" id="KAF0286942.1"/>
    </source>
</evidence>